<feature type="transmembrane region" description="Helical" evidence="1">
    <location>
        <begin position="43"/>
        <end position="63"/>
    </location>
</feature>
<keyword evidence="1" id="KW-1133">Transmembrane helix</keyword>
<feature type="transmembrane region" description="Helical" evidence="1">
    <location>
        <begin position="134"/>
        <end position="157"/>
    </location>
</feature>
<dbReference type="EMBL" id="BHVZ01000004">
    <property type="protein sequence ID" value="GCB29982.1"/>
    <property type="molecule type" value="Genomic_DNA"/>
</dbReference>
<dbReference type="Pfam" id="PF05684">
    <property type="entry name" value="DUF819"/>
    <property type="match status" value="1"/>
</dbReference>
<dbReference type="Proteomes" id="UP000287361">
    <property type="component" value="Unassembled WGS sequence"/>
</dbReference>
<keyword evidence="1" id="KW-0472">Membrane</keyword>
<keyword evidence="3" id="KW-1185">Reference proteome</keyword>
<evidence type="ECO:0000313" key="3">
    <source>
        <dbReference type="Proteomes" id="UP000287361"/>
    </source>
</evidence>
<reference evidence="2 3" key="1">
    <citation type="submission" date="2018-10" db="EMBL/GenBank/DDBJ databases">
        <title>Draft Genome Sequence of Anaerotignum sp. KCTC 15736.</title>
        <authorList>
            <person name="Choi S.H."/>
            <person name="Kim J.S."/>
            <person name="Kang S.W."/>
            <person name="Lee J.S."/>
            <person name="Park S.H."/>
        </authorList>
    </citation>
    <scope>NUCLEOTIDE SEQUENCE [LARGE SCALE GENOMIC DNA]</scope>
    <source>
        <strain evidence="2 3">KCTC 15736</strain>
    </source>
</reference>
<feature type="transmembrane region" description="Helical" evidence="1">
    <location>
        <begin position="288"/>
        <end position="311"/>
    </location>
</feature>
<feature type="transmembrane region" description="Helical" evidence="1">
    <location>
        <begin position="75"/>
        <end position="97"/>
    </location>
</feature>
<comment type="caution">
    <text evidence="2">The sequence shown here is derived from an EMBL/GenBank/DDBJ whole genome shotgun (WGS) entry which is preliminary data.</text>
</comment>
<feature type="transmembrane region" description="Helical" evidence="1">
    <location>
        <begin position="194"/>
        <end position="212"/>
    </location>
</feature>
<dbReference type="InterPro" id="IPR008537">
    <property type="entry name" value="DUF819"/>
</dbReference>
<proteinExistence type="predicted"/>
<organism evidence="2 3">
    <name type="scientific">Anaerotignum faecicola</name>
    <dbReference type="NCBI Taxonomy" id="2358141"/>
    <lineage>
        <taxon>Bacteria</taxon>
        <taxon>Bacillati</taxon>
        <taxon>Bacillota</taxon>
        <taxon>Clostridia</taxon>
        <taxon>Lachnospirales</taxon>
        <taxon>Anaerotignaceae</taxon>
        <taxon>Anaerotignum</taxon>
    </lineage>
</organism>
<evidence type="ECO:0000256" key="1">
    <source>
        <dbReference type="SAM" id="Phobius"/>
    </source>
</evidence>
<feature type="transmembrane region" description="Helical" evidence="1">
    <location>
        <begin position="264"/>
        <end position="282"/>
    </location>
</feature>
<keyword evidence="1" id="KW-0812">Transmembrane</keyword>
<gene>
    <name evidence="2" type="ORF">KGMB03357_16430</name>
</gene>
<protein>
    <submittedName>
        <fullName evidence="2">Membrane protein</fullName>
    </submittedName>
</protein>
<accession>A0A401LET5</accession>
<name>A0A401LET5_9FIRM</name>
<dbReference type="PANTHER" id="PTHR34289:SF8">
    <property type="entry name" value="DUF819 DOMAIN-CONTAINING PROTEIN"/>
    <property type="match status" value="1"/>
</dbReference>
<dbReference type="PANTHER" id="PTHR34289">
    <property type="entry name" value="PROTEIN, PUTATIVE (DUF819)-RELATED"/>
    <property type="match status" value="1"/>
</dbReference>
<feature type="transmembrane region" description="Helical" evidence="1">
    <location>
        <begin position="232"/>
        <end position="252"/>
    </location>
</feature>
<feature type="transmembrane region" description="Helical" evidence="1">
    <location>
        <begin position="352"/>
        <end position="373"/>
    </location>
</feature>
<evidence type="ECO:0000313" key="2">
    <source>
        <dbReference type="EMBL" id="GCB29982.1"/>
    </source>
</evidence>
<feature type="transmembrane region" description="Helical" evidence="1">
    <location>
        <begin position="18"/>
        <end position="37"/>
    </location>
</feature>
<sequence length="374" mass="40232">MGAFAILAEQKFKWGGKIGSAIIAIFSALILVNVRLIPVSSEVYTVINSYILPLSIPLLLFQCDLRRIIRDSGKLAVIFFVAAVGTLIGVAVCGLMFKDVEGVGGIAAMTTGAHIGGTVNLVAMGQTFNMEANYVNACAIAANLFLAFYMLMLSSAANLKFVRKMYPHPYIDEMERAADGGKSMAESYWKPKNISLLSIALSLATTFVITGVSQTICTFVNATEAPFIVKQLLGSIYLVMTLITVTLVTLFPKYFEKLQGAEELGNFAIILFFVGLGCAANLAELAQIGVVVIAFIICIMIFNFLVTMAIGKIFKWSYEEISLACNATFGGPTTAAAFAINKGWHELVVPSILVGLLGYIIGNYFGVLIGNLLM</sequence>
<dbReference type="AlphaFoldDB" id="A0A401LET5"/>